<organism evidence="2 3">
    <name type="scientific">Vandammella animalimorsus</name>
    <dbReference type="NCBI Taxonomy" id="2029117"/>
    <lineage>
        <taxon>Bacteria</taxon>
        <taxon>Pseudomonadati</taxon>
        <taxon>Pseudomonadota</taxon>
        <taxon>Betaproteobacteria</taxon>
        <taxon>Burkholderiales</taxon>
        <taxon>Comamonadaceae</taxon>
        <taxon>Vandammella</taxon>
    </lineage>
</organism>
<evidence type="ECO:0000313" key="2">
    <source>
        <dbReference type="EMBL" id="RMX15430.1"/>
    </source>
</evidence>
<dbReference type="RefSeq" id="WP_122244790.1">
    <property type="nucleotide sequence ID" value="NZ_RDQJ01000007.1"/>
</dbReference>
<feature type="region of interest" description="Disordered" evidence="1">
    <location>
        <begin position="1"/>
        <end position="29"/>
    </location>
</feature>
<comment type="caution">
    <text evidence="2">The sequence shown here is derived from an EMBL/GenBank/DDBJ whole genome shotgun (WGS) entry which is preliminary data.</text>
</comment>
<evidence type="ECO:0000313" key="3">
    <source>
        <dbReference type="Proteomes" id="UP000275180"/>
    </source>
</evidence>
<dbReference type="EMBL" id="RDQJ01000007">
    <property type="protein sequence ID" value="RMX15430.1"/>
    <property type="molecule type" value="Genomic_DNA"/>
</dbReference>
<sequence>MDGYDLKSSNNYQKPDSPPSSFTTDERANELRKEVKKIAHELASAPKFWGGLQPALSDSLASAVCEQIDGYLWERVVDGLRNNEDIYNWVCRELMRDLLEQGDIKNIAMNSAIARLYHSKEAEEAAIKKMMKNPELQRKVIDELKTLPELREQAVNEIKMNLAGIGSPLATSLDEAAILRAVDNMLDGRADDDDLDL</sequence>
<gene>
    <name evidence="2" type="ORF">EBQ34_07035</name>
</gene>
<dbReference type="AlphaFoldDB" id="A0A3M6RJB2"/>
<dbReference type="Proteomes" id="UP000275180">
    <property type="component" value="Unassembled WGS sequence"/>
</dbReference>
<feature type="compositionally biased region" description="Polar residues" evidence="1">
    <location>
        <begin position="7"/>
        <end position="23"/>
    </location>
</feature>
<evidence type="ECO:0000256" key="1">
    <source>
        <dbReference type="SAM" id="MobiDB-lite"/>
    </source>
</evidence>
<protein>
    <submittedName>
        <fullName evidence="2">Uncharacterized protein</fullName>
    </submittedName>
</protein>
<accession>A0A3M6RJB2</accession>
<reference evidence="2 3" key="1">
    <citation type="submission" date="2018-10" db="EMBL/GenBank/DDBJ databases">
        <title>Comamonadaceae CDC group NO-1 genome sequencing and assembly.</title>
        <authorList>
            <person name="Bernier A.-M."/>
            <person name="Bernard K."/>
        </authorList>
    </citation>
    <scope>NUCLEOTIDE SEQUENCE [LARGE SCALE GENOMIC DNA]</scope>
    <source>
        <strain evidence="2 3">NML180582</strain>
    </source>
</reference>
<proteinExistence type="predicted"/>
<name>A0A3M6RJB2_9BURK</name>